<protein>
    <submittedName>
        <fullName evidence="1">Uncharacterized protein</fullName>
    </submittedName>
</protein>
<keyword evidence="2" id="KW-1185">Reference proteome</keyword>
<dbReference type="Proteomes" id="UP001160148">
    <property type="component" value="Unassembled WGS sequence"/>
</dbReference>
<proteinExistence type="predicted"/>
<dbReference type="EMBL" id="CARXXK010000005">
    <property type="protein sequence ID" value="CAI6368271.1"/>
    <property type="molecule type" value="Genomic_DNA"/>
</dbReference>
<comment type="caution">
    <text evidence="1">The sequence shown here is derived from an EMBL/GenBank/DDBJ whole genome shotgun (WGS) entry which is preliminary data.</text>
</comment>
<sequence length="87" mass="10022">MHECHSSSAYRSQSQPRPDIVYRIRTNNFIWAKTCTSDQALRVNRFQQEAVPMTKILQLYRYDRSDFAGTLVKSLPSTATANSVPNR</sequence>
<name>A0AAV0XLH0_9HEMI</name>
<organism evidence="1 2">
    <name type="scientific">Macrosiphum euphorbiae</name>
    <name type="common">potato aphid</name>
    <dbReference type="NCBI Taxonomy" id="13131"/>
    <lineage>
        <taxon>Eukaryota</taxon>
        <taxon>Metazoa</taxon>
        <taxon>Ecdysozoa</taxon>
        <taxon>Arthropoda</taxon>
        <taxon>Hexapoda</taxon>
        <taxon>Insecta</taxon>
        <taxon>Pterygota</taxon>
        <taxon>Neoptera</taxon>
        <taxon>Paraneoptera</taxon>
        <taxon>Hemiptera</taxon>
        <taxon>Sternorrhyncha</taxon>
        <taxon>Aphidomorpha</taxon>
        <taxon>Aphidoidea</taxon>
        <taxon>Aphididae</taxon>
        <taxon>Macrosiphini</taxon>
        <taxon>Macrosiphum</taxon>
    </lineage>
</organism>
<accession>A0AAV0XLH0</accession>
<evidence type="ECO:0000313" key="1">
    <source>
        <dbReference type="EMBL" id="CAI6368271.1"/>
    </source>
</evidence>
<reference evidence="1 2" key="1">
    <citation type="submission" date="2023-01" db="EMBL/GenBank/DDBJ databases">
        <authorList>
            <person name="Whitehead M."/>
        </authorList>
    </citation>
    <scope>NUCLEOTIDE SEQUENCE [LARGE SCALE GENOMIC DNA]</scope>
</reference>
<dbReference type="AlphaFoldDB" id="A0AAV0XLH0"/>
<evidence type="ECO:0000313" key="2">
    <source>
        <dbReference type="Proteomes" id="UP001160148"/>
    </source>
</evidence>
<gene>
    <name evidence="1" type="ORF">MEUPH1_LOCUS22650</name>
</gene>